<dbReference type="InterPro" id="IPR014755">
    <property type="entry name" value="Cu-Rt/internalin_Ig-like"/>
</dbReference>
<dbReference type="InterPro" id="IPR013783">
    <property type="entry name" value="Ig-like_fold"/>
</dbReference>
<dbReference type="Gene3D" id="2.60.40.10">
    <property type="entry name" value="Immunoglobulins"/>
    <property type="match status" value="6"/>
</dbReference>
<proteinExistence type="predicted"/>
<evidence type="ECO:0000259" key="2">
    <source>
        <dbReference type="Pfam" id="PF13205"/>
    </source>
</evidence>
<dbReference type="InterPro" id="IPR022038">
    <property type="entry name" value="Ig-like_bact"/>
</dbReference>
<dbReference type="Gene3D" id="1.10.1330.10">
    <property type="entry name" value="Dockerin domain"/>
    <property type="match status" value="1"/>
</dbReference>
<protein>
    <submittedName>
        <fullName evidence="5">Choice-of-anchor D domain-containing protein</fullName>
    </submittedName>
</protein>
<dbReference type="PANTHER" id="PTHR34677">
    <property type="match status" value="1"/>
</dbReference>
<dbReference type="InterPro" id="IPR036278">
    <property type="entry name" value="Sialidase_sf"/>
</dbReference>
<dbReference type="Gene3D" id="2.130.10.10">
    <property type="entry name" value="YVTN repeat-like/Quinoprotein amine dehydrogenase"/>
    <property type="match status" value="4"/>
</dbReference>
<feature type="domain" description="SbsA Ig-like" evidence="2">
    <location>
        <begin position="1463"/>
        <end position="1563"/>
    </location>
</feature>
<dbReference type="EMBL" id="SRSC01000001">
    <property type="protein sequence ID" value="TGU73957.1"/>
    <property type="molecule type" value="Genomic_DNA"/>
</dbReference>
<evidence type="ECO:0000313" key="6">
    <source>
        <dbReference type="Proteomes" id="UP000306416"/>
    </source>
</evidence>
<accession>A0A4S1CJV2</accession>
<dbReference type="SUPFAM" id="SSF63446">
    <property type="entry name" value="Type I dockerin domain"/>
    <property type="match status" value="1"/>
</dbReference>
<feature type="domain" description="Ig-like" evidence="3">
    <location>
        <begin position="937"/>
        <end position="981"/>
    </location>
</feature>
<organism evidence="5 6">
    <name type="scientific">Geomonas terrae</name>
    <dbReference type="NCBI Taxonomy" id="2562681"/>
    <lineage>
        <taxon>Bacteria</taxon>
        <taxon>Pseudomonadati</taxon>
        <taxon>Thermodesulfobacteriota</taxon>
        <taxon>Desulfuromonadia</taxon>
        <taxon>Geobacterales</taxon>
        <taxon>Geobacteraceae</taxon>
        <taxon>Geomonas</taxon>
    </lineage>
</organism>
<keyword evidence="1" id="KW-0732">Signal</keyword>
<dbReference type="NCBIfam" id="NF012200">
    <property type="entry name" value="choice_anch_D"/>
    <property type="match status" value="1"/>
</dbReference>
<feature type="domain" description="Bacterial Ig-like" evidence="4">
    <location>
        <begin position="1309"/>
        <end position="1370"/>
    </location>
</feature>
<dbReference type="InterPro" id="IPR014756">
    <property type="entry name" value="Ig_E-set"/>
</dbReference>
<dbReference type="CDD" id="cd14256">
    <property type="entry name" value="Dockerin_I"/>
    <property type="match status" value="1"/>
</dbReference>
<dbReference type="InterPro" id="IPR044016">
    <property type="entry name" value="Big_13"/>
</dbReference>
<dbReference type="InterPro" id="IPR032812">
    <property type="entry name" value="SbsA_Ig"/>
</dbReference>
<dbReference type="Proteomes" id="UP000306416">
    <property type="component" value="Unassembled WGS sequence"/>
</dbReference>
<dbReference type="Gene3D" id="2.60.40.1220">
    <property type="match status" value="1"/>
</dbReference>
<evidence type="ECO:0000259" key="3">
    <source>
        <dbReference type="Pfam" id="PF13750"/>
    </source>
</evidence>
<reference evidence="5 6" key="1">
    <citation type="submission" date="2019-04" db="EMBL/GenBank/DDBJ databases">
        <title>Geobacter oryzae sp. nov., ferric-reducing bacteria isolated from paddy soil.</title>
        <authorList>
            <person name="Xu Z."/>
            <person name="Masuda Y."/>
            <person name="Itoh H."/>
            <person name="Senoo K."/>
        </authorList>
    </citation>
    <scope>NUCLEOTIDE SEQUENCE [LARGE SCALE GENOMIC DNA]</scope>
    <source>
        <strain evidence="5 6">Red111</strain>
    </source>
</reference>
<sequence length="1635" mass="165034">MSNCTGRFLKKRNGRAETKTGEVLMKLAAALARRVRLIVLTALTAALLPCAGADAAVVFNNWSSNGPAPIPNKGTLTALAVAPTTPATVYVGADGGGVYGMSDGGSSWSALNGGLSNRRVAALAVHPVDPKVIFAATAQGIFKSANGGLSWNDSSTGASGVPVRALAIDPLSPATVYAATGSGVYKSTTGGSSWSTANTGLVSLDVRALLVDPSTPGVLYAATAGGVYKSADGAATWNAANTSLADTDVLSLAYAATTPATLFAGTATGMYLSTDGAATWTQDGAASLGSQAVASILVDNPSAPTVLYAGTANGVYRQSYTSGNWGNWSAFASGLTPGATVRALANIPTSRTTLYAATTLGAFKSTGAAWSSLSSGLRQGRAVTVKPTDPTVVVAGFAGGGIYRSTDSGSSWSATIDDAAGGMFATALLYDATGTALYAASGNGVFRSTNDGGGWTDISATLPTSDVRALALDAGATLHAATSLGVFVWNGVDTWSAYGAGQPSNSDVTTLTFKGGYLFAGTNGGGVFRSDGTSWTQVNSGLTNTVVYAVASDGVSLYLGTGAGLFKSGDNGTTWVASSSGLTNVVVKSIALSGGVPNFITAGTAGGGVFFSTNGGDIWTAMNTGLTDKNVNALSANAATKKVYAATATGRVFNLNLSAVSAVTPAAPLASAPYSFGQVNIGDTKQVSFSLQNTGTLQLKISSLSLAGTDAALYGITQGGARECNLALLPNLTVEAGDYCTVTVGFLPVAPGNKTASLTVHSDAVNQPVTTFLIGTGGYPPQATITSPVSGDTRKSPVLIAGSAIDRNQSDGSAGTGATLAKVEVSTDGGTTWQSATKSPTLNSWTQWSYSWTASPLPPNGPYVIKARATDTNGFVQSALSSINLTLDNTPPVTTITSFPPLLDSTASGSFGFTVDKAGSTSVCRIDSGISNACTSPFSFAALPDGSHTFSVLSTDTVGNVETTAKTYTWTIDTTPPATTITAVPAAYTQLTSASFTFSANETSTFACSLDGVTTSCTSPKSYTGLADGPHLFTVQGTDLAGNTSTGAPTTRSYGWIVDANNKPTSSVNVPLAPLSGISYQITGSAADTVSGVSGVSISVNGGGANAATDTSVAPAAPWSSWGYLWSLPVNGTYTVQAQAVDNAGNVQAATTGSSFIVNNPLPEVALGGPTDGALLGSGSPHLITGTAQAATGGLPLQKVQVAIFPSAAPPATVSWQDAAGSTAWSYNWQFPADGNYTIQARALDVAPNLAGAVTGNPSQVVSRSVTIDTTPPTSTITPLVTPYLTGQQITVSGTADDPAPGTGVKQITIAIVNALGQSVTGTPFYNSGNKSWSYTSGALPDGSYTVQATVTDNAGNQQSPPASVNVVIDNVAPATTITAKPSLLSNLSSATFSFSANEPATFICSLDGVSAPCNCSASTTTSCTVSYSALSTAQHTFAVSAKDVAGNVETPAKAYSWTVDLVPPVVSSTTPADGAVRLSVATHTVSVVFSKDVDPATVNGNTFYLTPAVPGTVSYDQATHTATLTLSAPLAYATTYTATLTGAITDPAGNRLLQNYTWSFATDPDGDMNQDGKVDLADAQLCLKAAVGKITPTAQQLRHADLAPFRNGKPLPDGRLDASDALIILARMVGAVTW</sequence>
<dbReference type="Pfam" id="PF13205">
    <property type="entry name" value="Big_5"/>
    <property type="match status" value="1"/>
</dbReference>
<name>A0A4S1CJV2_9BACT</name>
<dbReference type="Pfam" id="PF13750">
    <property type="entry name" value="Big_3_3"/>
    <property type="match status" value="1"/>
</dbReference>
<dbReference type="InterPro" id="IPR015943">
    <property type="entry name" value="WD40/YVTN_repeat-like_dom_sf"/>
</dbReference>
<dbReference type="InterPro" id="IPR036439">
    <property type="entry name" value="Dockerin_dom_sf"/>
</dbReference>
<comment type="caution">
    <text evidence="5">The sequence shown here is derived from an EMBL/GenBank/DDBJ whole genome shotgun (WGS) entry which is preliminary data.</text>
</comment>
<evidence type="ECO:0000313" key="5">
    <source>
        <dbReference type="EMBL" id="TGU73957.1"/>
    </source>
</evidence>
<keyword evidence="6" id="KW-1185">Reference proteome</keyword>
<dbReference type="Gene3D" id="2.60.40.650">
    <property type="match status" value="1"/>
</dbReference>
<dbReference type="GO" id="GO:0000272">
    <property type="term" value="P:polysaccharide catabolic process"/>
    <property type="evidence" value="ECO:0007669"/>
    <property type="project" value="InterPro"/>
</dbReference>
<dbReference type="SUPFAM" id="SSF110296">
    <property type="entry name" value="Oligoxyloglucan reducing end-specific cellobiohydrolase"/>
    <property type="match status" value="2"/>
</dbReference>
<dbReference type="SUPFAM" id="SSF50939">
    <property type="entry name" value="Sialidases"/>
    <property type="match status" value="1"/>
</dbReference>
<evidence type="ECO:0000259" key="4">
    <source>
        <dbReference type="Pfam" id="PF19077"/>
    </source>
</evidence>
<gene>
    <name evidence="5" type="ORF">E4633_00340</name>
</gene>
<dbReference type="Pfam" id="PF19077">
    <property type="entry name" value="Big_13"/>
    <property type="match status" value="1"/>
</dbReference>
<dbReference type="PANTHER" id="PTHR34677:SF3">
    <property type="entry name" value="BACTERIAL IG-LIKE DOMAIN-CONTAINING PROTEIN"/>
    <property type="match status" value="1"/>
</dbReference>
<dbReference type="SUPFAM" id="SSF81296">
    <property type="entry name" value="E set domains"/>
    <property type="match status" value="2"/>
</dbReference>
<evidence type="ECO:0000256" key="1">
    <source>
        <dbReference type="ARBA" id="ARBA00022729"/>
    </source>
</evidence>